<evidence type="ECO:0000256" key="7">
    <source>
        <dbReference type="SAM" id="MobiDB-lite"/>
    </source>
</evidence>
<dbReference type="GO" id="GO:0009272">
    <property type="term" value="P:fungal-type cell wall biogenesis"/>
    <property type="evidence" value="ECO:0007669"/>
    <property type="project" value="TreeGrafter"/>
</dbReference>
<feature type="transmembrane region" description="Helical" evidence="8">
    <location>
        <begin position="509"/>
        <end position="528"/>
    </location>
</feature>
<protein>
    <submittedName>
        <fullName evidence="11">TRP-domain-containing protein</fullName>
    </submittedName>
</protein>
<dbReference type="AlphaFoldDB" id="A0A165SIL1"/>
<feature type="region of interest" description="Disordered" evidence="7">
    <location>
        <begin position="640"/>
        <end position="808"/>
    </location>
</feature>
<keyword evidence="3 8" id="KW-0812">Transmembrane</keyword>
<feature type="compositionally biased region" description="Basic and acidic residues" evidence="7">
    <location>
        <begin position="652"/>
        <end position="666"/>
    </location>
</feature>
<gene>
    <name evidence="11" type="ORF">DAEQUDRAFT_705674</name>
</gene>
<feature type="compositionally biased region" description="Basic and acidic residues" evidence="7">
    <location>
        <begin position="794"/>
        <end position="808"/>
    </location>
</feature>
<keyword evidence="12" id="KW-1185">Reference proteome</keyword>
<proteinExistence type="inferred from homology"/>
<evidence type="ECO:0000256" key="2">
    <source>
        <dbReference type="ARBA" id="ARBA00010642"/>
    </source>
</evidence>
<dbReference type="Pfam" id="PF06011">
    <property type="entry name" value="TRP"/>
    <property type="match status" value="1"/>
</dbReference>
<accession>A0A165SIL1</accession>
<dbReference type="GO" id="GO:0055085">
    <property type="term" value="P:transmembrane transport"/>
    <property type="evidence" value="ECO:0007669"/>
    <property type="project" value="TreeGrafter"/>
</dbReference>
<dbReference type="EMBL" id="KV429042">
    <property type="protein sequence ID" value="KZT72050.1"/>
    <property type="molecule type" value="Genomic_DNA"/>
</dbReference>
<dbReference type="GO" id="GO:0016020">
    <property type="term" value="C:membrane"/>
    <property type="evidence" value="ECO:0007669"/>
    <property type="project" value="UniProtKB-SubCell"/>
</dbReference>
<feature type="transmembrane region" description="Helical" evidence="8">
    <location>
        <begin position="376"/>
        <end position="397"/>
    </location>
</feature>
<evidence type="ECO:0000256" key="6">
    <source>
        <dbReference type="ARBA" id="ARBA00023136"/>
    </source>
</evidence>
<evidence type="ECO:0000256" key="8">
    <source>
        <dbReference type="SAM" id="Phobius"/>
    </source>
</evidence>
<dbReference type="InterPro" id="IPR040241">
    <property type="entry name" value="TRP_Flc/Pkd2-like"/>
</dbReference>
<keyword evidence="5 8" id="KW-1133">Transmembrane helix</keyword>
<dbReference type="STRING" id="1314783.A0A165SIL1"/>
<name>A0A165SIL1_9APHY</name>
<dbReference type="InterPro" id="IPR010308">
    <property type="entry name" value="TRP_C"/>
</dbReference>
<keyword evidence="6 8" id="KW-0472">Membrane</keyword>
<evidence type="ECO:0000256" key="1">
    <source>
        <dbReference type="ARBA" id="ARBA00004141"/>
    </source>
</evidence>
<dbReference type="PANTHER" id="PTHR31145">
    <property type="entry name" value="INTEGRAL MEMBRANE PROTEIN (AFU_ORTHOLOGUE AFUA_7G01610)"/>
    <property type="match status" value="1"/>
</dbReference>
<feature type="transmembrane region" description="Helical" evidence="8">
    <location>
        <begin position="596"/>
        <end position="618"/>
    </location>
</feature>
<evidence type="ECO:0000256" key="5">
    <source>
        <dbReference type="ARBA" id="ARBA00022989"/>
    </source>
</evidence>
<dbReference type="OrthoDB" id="2115177at2759"/>
<feature type="transmembrane region" description="Helical" evidence="8">
    <location>
        <begin position="450"/>
        <end position="475"/>
    </location>
</feature>
<feature type="signal peptide" evidence="9">
    <location>
        <begin position="1"/>
        <end position="25"/>
    </location>
</feature>
<dbReference type="InterPro" id="IPR032800">
    <property type="entry name" value="TRP_N"/>
</dbReference>
<organism evidence="11 12">
    <name type="scientific">Daedalea quercina L-15889</name>
    <dbReference type="NCBI Taxonomy" id="1314783"/>
    <lineage>
        <taxon>Eukaryota</taxon>
        <taxon>Fungi</taxon>
        <taxon>Dikarya</taxon>
        <taxon>Basidiomycota</taxon>
        <taxon>Agaricomycotina</taxon>
        <taxon>Agaricomycetes</taxon>
        <taxon>Polyporales</taxon>
        <taxon>Fomitopsis</taxon>
    </lineage>
</organism>
<feature type="chain" id="PRO_5007866464" evidence="9">
    <location>
        <begin position="26"/>
        <end position="808"/>
    </location>
</feature>
<evidence type="ECO:0000259" key="10">
    <source>
        <dbReference type="SMART" id="SM01320"/>
    </source>
</evidence>
<feature type="compositionally biased region" description="Low complexity" evidence="7">
    <location>
        <begin position="745"/>
        <end position="778"/>
    </location>
</feature>
<evidence type="ECO:0000256" key="4">
    <source>
        <dbReference type="ARBA" id="ARBA00022729"/>
    </source>
</evidence>
<feature type="transmembrane region" description="Helical" evidence="8">
    <location>
        <begin position="424"/>
        <end position="444"/>
    </location>
</feature>
<evidence type="ECO:0000256" key="9">
    <source>
        <dbReference type="SAM" id="SignalP"/>
    </source>
</evidence>
<feature type="compositionally biased region" description="Low complexity" evidence="7">
    <location>
        <begin position="708"/>
        <end position="722"/>
    </location>
</feature>
<evidence type="ECO:0000313" key="12">
    <source>
        <dbReference type="Proteomes" id="UP000076727"/>
    </source>
</evidence>
<dbReference type="PANTHER" id="PTHR31145:SF2">
    <property type="entry name" value="FLAVIN CARRIER PROTEIN 2"/>
    <property type="match status" value="1"/>
</dbReference>
<keyword evidence="4 9" id="KW-0732">Signal</keyword>
<sequence length="808" mass="87851">MFFPVARLRLSIVSALLFFSSLTSAHERTLFTSSVSYCSDPQEILVEQFDIAYFPNNNSVSFNVTAASVLADLNVTAQLYLNVYGMHPINTTINLCNLLDGILCPLPQYNFSGADTLELPSSVDSITDHIIGIAYVIPNLEAFAQLTLFKEDTDEVVACLQTTLSNGWSARQYAVEWSTAALILLALASAIWTSVTSDALALAPIRLLDFVVLLQTIAASGLLGLNFPSVYTAFTLNFSWILGLFPQNASSGMQNSITHMRRLTGGDSSDASSGDSTAYVNRQLSPYNMLVQPSSLLETVKSLPTLDLRNATARSLVKAGGTALNTTSRVLKSAQVDVAVVTNDDSSDVLQAGVPIYVNTIEIATANAFMTVFLTALIYAAVVLGFVGVAFALYVGVRRTAWGQRYMRRWVGLQNGFVPFAKAWGLRALLAAVFPLLIFIFFQWTLHDSWLSILLSVITLVILMVLALPPLFFALRPYLPRVISRKEDATASASLPLAPLTAPFRQERVFYAGLIMLTLIVKAMVIAFGHADGLGQAIVFLIIDVLFFLSLVIMKPFRTRHADILQGYLAIVRMVCSGLLIAFVQSVSLTPIPRVVIGIITAVIFAVAVVVMFLNTLVNMGLWKLFKFVVCCGHRRREGDRALTSHTSDSSLDDKPRPERDAEKFGESVSVQTPGSSKYYIVDRPGNPTPPETRTNSHAHTHLGTPDSASPVSTSVGSSRPSILTDRTSTTLGDLLPRRWSFQHSRPPSASEPSPGAGSSLIPSSPSSPASTHPPASSQRHSRHPSASVTTHSPIRERYSDEREAPVF</sequence>
<dbReference type="SMART" id="SM01320">
    <property type="entry name" value="TRP_N"/>
    <property type="match status" value="1"/>
</dbReference>
<feature type="transmembrane region" description="Helical" evidence="8">
    <location>
        <begin position="534"/>
        <end position="553"/>
    </location>
</feature>
<evidence type="ECO:0000256" key="3">
    <source>
        <dbReference type="ARBA" id="ARBA00022692"/>
    </source>
</evidence>
<dbReference type="Proteomes" id="UP000076727">
    <property type="component" value="Unassembled WGS sequence"/>
</dbReference>
<feature type="domain" description="ML-like" evidence="10">
    <location>
        <begin position="28"/>
        <end position="171"/>
    </location>
</feature>
<feature type="transmembrane region" description="Helical" evidence="8">
    <location>
        <begin position="565"/>
        <end position="584"/>
    </location>
</feature>
<reference evidence="11 12" key="1">
    <citation type="journal article" date="2016" name="Mol. Biol. Evol.">
        <title>Comparative Genomics of Early-Diverging Mushroom-Forming Fungi Provides Insights into the Origins of Lignocellulose Decay Capabilities.</title>
        <authorList>
            <person name="Nagy L.G."/>
            <person name="Riley R."/>
            <person name="Tritt A."/>
            <person name="Adam C."/>
            <person name="Daum C."/>
            <person name="Floudas D."/>
            <person name="Sun H."/>
            <person name="Yadav J.S."/>
            <person name="Pangilinan J."/>
            <person name="Larsson K.H."/>
            <person name="Matsuura K."/>
            <person name="Barry K."/>
            <person name="Labutti K."/>
            <person name="Kuo R."/>
            <person name="Ohm R.A."/>
            <person name="Bhattacharya S.S."/>
            <person name="Shirouzu T."/>
            <person name="Yoshinaga Y."/>
            <person name="Martin F.M."/>
            <person name="Grigoriev I.V."/>
            <person name="Hibbett D.S."/>
        </authorList>
    </citation>
    <scope>NUCLEOTIDE SEQUENCE [LARGE SCALE GENOMIC DNA]</scope>
    <source>
        <strain evidence="11 12">L-15889</strain>
    </source>
</reference>
<comment type="similarity">
    <text evidence="2">Belongs to the transient receptor potential (TRP) ion channel family.</text>
</comment>
<evidence type="ECO:0000313" key="11">
    <source>
        <dbReference type="EMBL" id="KZT72050.1"/>
    </source>
</evidence>
<comment type="subcellular location">
    <subcellularLocation>
        <location evidence="1">Membrane</location>
        <topology evidence="1">Multi-pass membrane protein</topology>
    </subcellularLocation>
</comment>
<dbReference type="Pfam" id="PF14558">
    <property type="entry name" value="TRP_N"/>
    <property type="match status" value="1"/>
</dbReference>